<evidence type="ECO:0000256" key="2">
    <source>
        <dbReference type="ARBA" id="ARBA00007951"/>
    </source>
</evidence>
<dbReference type="PRINTS" id="PR00741">
    <property type="entry name" value="GLHYDRLASE29"/>
</dbReference>
<dbReference type="EMBL" id="JAULBC010000012">
    <property type="protein sequence ID" value="MEX6691008.1"/>
    <property type="molecule type" value="Genomic_DNA"/>
</dbReference>
<comment type="similarity">
    <text evidence="2">Belongs to the glycosyl hydrolase 29 family.</text>
</comment>
<organism evidence="9 10">
    <name type="scientific">Danxiaibacter flavus</name>
    <dbReference type="NCBI Taxonomy" id="3049108"/>
    <lineage>
        <taxon>Bacteria</taxon>
        <taxon>Pseudomonadati</taxon>
        <taxon>Bacteroidota</taxon>
        <taxon>Chitinophagia</taxon>
        <taxon>Chitinophagales</taxon>
        <taxon>Chitinophagaceae</taxon>
        <taxon>Danxiaibacter</taxon>
    </lineage>
</organism>
<reference evidence="9 10" key="1">
    <citation type="submission" date="2023-07" db="EMBL/GenBank/DDBJ databases">
        <authorList>
            <person name="Lian W.-H."/>
        </authorList>
    </citation>
    <scope>NUCLEOTIDE SEQUENCE [LARGE SCALE GENOMIC DNA]</scope>
    <source>
        <strain evidence="9 10">SYSU DXS3180</strain>
    </source>
</reference>
<gene>
    <name evidence="9" type="ORF">QTN47_26100</name>
</gene>
<evidence type="ECO:0000256" key="7">
    <source>
        <dbReference type="SAM" id="SignalP"/>
    </source>
</evidence>
<sequence length="440" mass="49420">MIRKVFTVAAILMLAATGFAQTTLVNPRTDMKLLRRFQDAKLGMFIHWMACFTPATGDSWEIGRKTPKAVADSISFAWNPEKFDAKAIVDFAVKAGCKYITVISKHHDGFCIWDSKYTSFDIQQTKFKKDILGELAREARRQGLLFGIYYSILDIQQMGWDKMPFEISTMPEPTGGKANFVQFTHNQVKELLTKYKPDILWFDGYWLNQYWTNEDGKNLYADIKKTKPNTLSRGLSSTRYGDEDIFIPDGSSGDYLCIEAKTSEGPTYPWEACSSVSYPVYAYDPAAPLKSKKDLITMFDKEVCGNGNFLLNIGPDLDGSLPKPLTDRFLEVSSWALKNKDAIYNTSGGPFKQGDWGGSTYNGNYIYLHIRANVTEVALKDLHGYSIVAAKDAATGKALRLTKKEKGYSVEVPASGEDNLIPVIALQLDKPFQFTQWLAL</sequence>
<feature type="signal peptide" evidence="7">
    <location>
        <begin position="1"/>
        <end position="20"/>
    </location>
</feature>
<keyword evidence="6" id="KW-0326">Glycosidase</keyword>
<dbReference type="RefSeq" id="WP_369332424.1">
    <property type="nucleotide sequence ID" value="NZ_JAULBC010000012.1"/>
</dbReference>
<proteinExistence type="inferred from homology"/>
<dbReference type="PIRSF" id="PIRSF001092">
    <property type="entry name" value="Alpha-L-fucosidase"/>
    <property type="match status" value="1"/>
</dbReference>
<dbReference type="Gene3D" id="3.20.20.80">
    <property type="entry name" value="Glycosidases"/>
    <property type="match status" value="1"/>
</dbReference>
<comment type="function">
    <text evidence="1">Alpha-L-fucosidase is responsible for hydrolyzing the alpha-1,6-linked fucose joined to the reducing-end N-acetylglucosamine of the carbohydrate moieties of glycoproteins.</text>
</comment>
<feature type="chain" id="PRO_5045611583" description="alpha-L-fucosidase" evidence="7">
    <location>
        <begin position="21"/>
        <end position="440"/>
    </location>
</feature>
<evidence type="ECO:0000313" key="9">
    <source>
        <dbReference type="EMBL" id="MEX6691008.1"/>
    </source>
</evidence>
<dbReference type="EC" id="3.2.1.51" evidence="3"/>
<dbReference type="InterPro" id="IPR000933">
    <property type="entry name" value="Glyco_hydro_29"/>
</dbReference>
<keyword evidence="10" id="KW-1185">Reference proteome</keyword>
<dbReference type="PANTHER" id="PTHR10030">
    <property type="entry name" value="ALPHA-L-FUCOSIDASE"/>
    <property type="match status" value="1"/>
</dbReference>
<evidence type="ECO:0000256" key="1">
    <source>
        <dbReference type="ARBA" id="ARBA00004071"/>
    </source>
</evidence>
<dbReference type="InterPro" id="IPR057739">
    <property type="entry name" value="Glyco_hydro_29_N"/>
</dbReference>
<evidence type="ECO:0000256" key="6">
    <source>
        <dbReference type="ARBA" id="ARBA00023295"/>
    </source>
</evidence>
<feature type="domain" description="Glycoside hydrolase family 29 N-terminal" evidence="8">
    <location>
        <begin position="31"/>
        <end position="339"/>
    </location>
</feature>
<evidence type="ECO:0000256" key="3">
    <source>
        <dbReference type="ARBA" id="ARBA00012662"/>
    </source>
</evidence>
<comment type="caution">
    <text evidence="9">The sequence shown here is derived from an EMBL/GenBank/DDBJ whole genome shotgun (WGS) entry which is preliminary data.</text>
</comment>
<dbReference type="SMART" id="SM00812">
    <property type="entry name" value="Alpha_L_fucos"/>
    <property type="match status" value="1"/>
</dbReference>
<dbReference type="Proteomes" id="UP001560573">
    <property type="component" value="Unassembled WGS sequence"/>
</dbReference>
<name>A0ABV3ZQ29_9BACT</name>
<dbReference type="InterPro" id="IPR016286">
    <property type="entry name" value="FUC_metazoa-typ"/>
</dbReference>
<keyword evidence="4 7" id="KW-0732">Signal</keyword>
<dbReference type="InterPro" id="IPR017853">
    <property type="entry name" value="GH"/>
</dbReference>
<accession>A0ABV3ZQ29</accession>
<evidence type="ECO:0000256" key="5">
    <source>
        <dbReference type="ARBA" id="ARBA00022801"/>
    </source>
</evidence>
<dbReference type="Pfam" id="PF01120">
    <property type="entry name" value="Alpha_L_fucos"/>
    <property type="match status" value="1"/>
</dbReference>
<evidence type="ECO:0000259" key="8">
    <source>
        <dbReference type="Pfam" id="PF01120"/>
    </source>
</evidence>
<dbReference type="SUPFAM" id="SSF51445">
    <property type="entry name" value="(Trans)glycosidases"/>
    <property type="match status" value="1"/>
</dbReference>
<dbReference type="PANTHER" id="PTHR10030:SF37">
    <property type="entry name" value="ALPHA-L-FUCOSIDASE-RELATED"/>
    <property type="match status" value="1"/>
</dbReference>
<evidence type="ECO:0000313" key="10">
    <source>
        <dbReference type="Proteomes" id="UP001560573"/>
    </source>
</evidence>
<protein>
    <recommendedName>
        <fullName evidence="3">alpha-L-fucosidase</fullName>
        <ecNumber evidence="3">3.2.1.51</ecNumber>
    </recommendedName>
</protein>
<keyword evidence="5" id="KW-0378">Hydrolase</keyword>
<evidence type="ECO:0000256" key="4">
    <source>
        <dbReference type="ARBA" id="ARBA00022729"/>
    </source>
</evidence>